<dbReference type="Gene3D" id="3.30.1870.10">
    <property type="entry name" value="EreA-like, domain 2"/>
    <property type="match status" value="1"/>
</dbReference>
<dbReference type="InterPro" id="IPR014622">
    <property type="entry name" value="UCP036794_erythomycin"/>
</dbReference>
<dbReference type="Proteomes" id="UP000054715">
    <property type="component" value="Unassembled WGS sequence"/>
</dbReference>
<gene>
    <name evidence="1" type="ORF">Ljam_0746</name>
</gene>
<dbReference type="PATRIC" id="fig|455.5.peg.795"/>
<organism evidence="1 2">
    <name type="scientific">Legionella jamestowniensis</name>
    <dbReference type="NCBI Taxonomy" id="455"/>
    <lineage>
        <taxon>Bacteria</taxon>
        <taxon>Pseudomonadati</taxon>
        <taxon>Pseudomonadota</taxon>
        <taxon>Gammaproteobacteria</taxon>
        <taxon>Legionellales</taxon>
        <taxon>Legionellaceae</taxon>
        <taxon>Legionella</taxon>
    </lineage>
</organism>
<dbReference type="EMBL" id="LNYG01000012">
    <property type="protein sequence ID" value="KTD09396.1"/>
    <property type="molecule type" value="Genomic_DNA"/>
</dbReference>
<dbReference type="PANTHER" id="PTHR31299:SF0">
    <property type="entry name" value="ESTERASE, PUTATIVE (AFU_ORTHOLOGUE AFUA_1G05850)-RELATED"/>
    <property type="match status" value="1"/>
</dbReference>
<dbReference type="CDD" id="cd14728">
    <property type="entry name" value="Ere-like"/>
    <property type="match status" value="1"/>
</dbReference>
<dbReference type="RefSeq" id="WP_058448788.1">
    <property type="nucleotide sequence ID" value="NZ_CAAAJF010000006.1"/>
</dbReference>
<dbReference type="STRING" id="455.Ljam_0746"/>
<reference evidence="1 2" key="1">
    <citation type="submission" date="2015-11" db="EMBL/GenBank/DDBJ databases">
        <title>Genomic analysis of 38 Legionella species identifies large and diverse effector repertoires.</title>
        <authorList>
            <person name="Burstein D."/>
            <person name="Amaro F."/>
            <person name="Zusman T."/>
            <person name="Lifshitz Z."/>
            <person name="Cohen O."/>
            <person name="Gilbert J.A."/>
            <person name="Pupko T."/>
            <person name="Shuman H.A."/>
            <person name="Segal G."/>
        </authorList>
    </citation>
    <scope>NUCLEOTIDE SEQUENCE [LARGE SCALE GENOMIC DNA]</scope>
    <source>
        <strain evidence="1 2">JA-26-G1-E2</strain>
    </source>
</reference>
<dbReference type="InterPro" id="IPR052036">
    <property type="entry name" value="Hydrolase/PRTase-associated"/>
</dbReference>
<dbReference type="Pfam" id="PF05139">
    <property type="entry name" value="Erythro_esteras"/>
    <property type="match status" value="1"/>
</dbReference>
<accession>A0A0W0UND3</accession>
<protein>
    <submittedName>
        <fullName evidence="1">Erythromycin esterase</fullName>
    </submittedName>
</protein>
<evidence type="ECO:0000313" key="1">
    <source>
        <dbReference type="EMBL" id="KTD09396.1"/>
    </source>
</evidence>
<dbReference type="PIRSF" id="PIRSF036794">
    <property type="entry name" value="UCP_erythr_ester"/>
    <property type="match status" value="1"/>
</dbReference>
<sequence>MNNQNQKNLIAILNDKIEPLDIPEADYTSLLNKMGNARFVMLGEATHGTEEFYQSRIDITRRLIEENEFMAVAVEGDWPDAYQVHRYIQNNQNDELNEAEEALKDFKRFPTWMWRNTTIPPFIEWLRSYNSDLPPGKRVGFYGLDLYSLNTSMQAVISYLMQVDPEAAQRARKRYACFDHTNIDPQTYGYLTNIGLKKSCINEAIAVLIELQHHAFKYIREDGLRAEDEYFFATQNARVIKDAETYYRAMFEGRASSWNIRDRHMAETLAILVDHLENRFNKPAKIVIWAHNSHLGDARATEMSEHGEINIGQLVREQHDRDSYTLGFSTYEGLVTAANEWGEPPERKKIVPGFESSYEELFHQLKHTNFLLDLTVEDLEHFLKIPRLQRAIGVIYRPETERLSHYFFTHLTYQFDAIIHFDKTTAIVPLDKDATWNVY</sequence>
<dbReference type="GO" id="GO:0046677">
    <property type="term" value="P:response to antibiotic"/>
    <property type="evidence" value="ECO:0007669"/>
    <property type="project" value="InterPro"/>
</dbReference>
<dbReference type="InterPro" id="IPR007815">
    <property type="entry name" value="Emycin_Estase"/>
</dbReference>
<dbReference type="Gene3D" id="1.20.1440.30">
    <property type="entry name" value="Biosynthetic Protein domain"/>
    <property type="match status" value="1"/>
</dbReference>
<dbReference type="AlphaFoldDB" id="A0A0W0UND3"/>
<comment type="caution">
    <text evidence="1">The sequence shown here is derived from an EMBL/GenBank/DDBJ whole genome shotgun (WGS) entry which is preliminary data.</text>
</comment>
<evidence type="ECO:0000313" key="2">
    <source>
        <dbReference type="Proteomes" id="UP000054715"/>
    </source>
</evidence>
<name>A0A0W0UND3_9GAMM</name>
<dbReference type="SUPFAM" id="SSF159501">
    <property type="entry name" value="EreA/ChaN-like"/>
    <property type="match status" value="1"/>
</dbReference>
<dbReference type="PANTHER" id="PTHR31299">
    <property type="entry name" value="ESTERASE, PUTATIVE (AFU_ORTHOLOGUE AFUA_1G05850)-RELATED"/>
    <property type="match status" value="1"/>
</dbReference>
<proteinExistence type="predicted"/>
<dbReference type="Gene3D" id="3.40.1660.10">
    <property type="entry name" value="EreA-like (biosynthetic domain)"/>
    <property type="match status" value="1"/>
</dbReference>
<dbReference type="OrthoDB" id="9810066at2"/>